<dbReference type="PANTHER" id="PTHR43427">
    <property type="entry name" value="CHLORIDE CHANNEL PROTEIN CLC-E"/>
    <property type="match status" value="1"/>
</dbReference>
<comment type="caution">
    <text evidence="6">The sequence shown here is derived from an EMBL/GenBank/DDBJ whole genome shotgun (WGS) entry which is preliminary data.</text>
</comment>
<feature type="transmembrane region" description="Helical" evidence="5">
    <location>
        <begin position="369"/>
        <end position="387"/>
    </location>
</feature>
<dbReference type="InterPro" id="IPR014743">
    <property type="entry name" value="Cl-channel_core"/>
</dbReference>
<keyword evidence="4 5" id="KW-0472">Membrane</keyword>
<evidence type="ECO:0000256" key="2">
    <source>
        <dbReference type="ARBA" id="ARBA00022692"/>
    </source>
</evidence>
<comment type="subcellular location">
    <subcellularLocation>
        <location evidence="1">Membrane</location>
        <topology evidence="1">Multi-pass membrane protein</topology>
    </subcellularLocation>
</comment>
<feature type="transmembrane region" description="Helical" evidence="5">
    <location>
        <begin position="12"/>
        <end position="29"/>
    </location>
</feature>
<feature type="transmembrane region" description="Helical" evidence="5">
    <location>
        <begin position="137"/>
        <end position="159"/>
    </location>
</feature>
<dbReference type="AlphaFoldDB" id="A0A2N0UWN7"/>
<keyword evidence="3 5" id="KW-1133">Transmembrane helix</keyword>
<proteinExistence type="predicted"/>
<dbReference type="GO" id="GO:0016020">
    <property type="term" value="C:membrane"/>
    <property type="evidence" value="ECO:0007669"/>
    <property type="project" value="UniProtKB-SubCell"/>
</dbReference>
<feature type="transmembrane region" description="Helical" evidence="5">
    <location>
        <begin position="211"/>
        <end position="234"/>
    </location>
</feature>
<name>A0A2N0UWN7_9FIRM</name>
<sequence length="404" mass="43303">MKNKFVDFKVLATSLCCSVAMGLISFAFLKCLEYAADFRSFFPLCYMFLPVAGIVTAFVYKRVGGKSSMGNNIIIESANDGEKVPKRLASLTFIFTCITHLFGGSVGREGTAVQIGGSLTSNVADYLGFKNNDRSTIVLSGISSAFGSVFGTPFAGAFFGMEVCCVGRLSAGAVIPCFACSYLANFVTQLLGFKHERYAISSIPDFDARFLFVFLIAAVCLGLIGKLFALGIKYVKLAYSKIFKNYLLAAAVGAAIVSLLIFALGLNDFEGLSTWMQDTAFKGDAKWYDMPAKYLLTVLTLGAGFQGGEVTPMFDMGASFGSWFGGSCGFDPTFFAAIGFVCVFAAAINTPITAIVLGIEVFGASAAPYFVLAVLISFIVSGNTTIYPSQKFLTDKKLFSFKKK</sequence>
<dbReference type="Gene3D" id="1.10.3080.10">
    <property type="entry name" value="Clc chloride channel"/>
    <property type="match status" value="1"/>
</dbReference>
<feature type="transmembrane region" description="Helical" evidence="5">
    <location>
        <begin position="171"/>
        <end position="191"/>
    </location>
</feature>
<keyword evidence="7" id="KW-1185">Reference proteome</keyword>
<reference evidence="6" key="1">
    <citation type="journal article" date="2018" name="Environ. Microbiol.">
        <title>Sporulation capability and amylosome conservation among diverse human colonic and rumen isolates of the keystone starch-degrader Ruminococcus bromii.</title>
        <authorList>
            <person name="Mukhopadhya I."/>
            <person name="Morais S."/>
            <person name="Laverde-Gomez J."/>
            <person name="Sheridan P.O."/>
            <person name="Walker A.W."/>
            <person name="Kelly W."/>
            <person name="Klieve A.V."/>
            <person name="Ouwerkerk D."/>
            <person name="Duncan S.H."/>
            <person name="Louis P."/>
            <person name="Koropatkin N."/>
            <person name="Cockburn D."/>
            <person name="Kibler R."/>
            <person name="Cooper P.J."/>
            <person name="Sandoval C."/>
            <person name="Crost E."/>
            <person name="Juge N."/>
            <person name="Bayer E.A."/>
            <person name="Flint H.J."/>
        </authorList>
    </citation>
    <scope>NUCLEOTIDE SEQUENCE [LARGE SCALE GENOMIC DNA]</scope>
    <source>
        <strain evidence="6">ATCC 27255</strain>
    </source>
</reference>
<keyword evidence="2 5" id="KW-0812">Transmembrane</keyword>
<feature type="transmembrane region" description="Helical" evidence="5">
    <location>
        <begin position="334"/>
        <end position="357"/>
    </location>
</feature>
<evidence type="ECO:0000256" key="3">
    <source>
        <dbReference type="ARBA" id="ARBA00022989"/>
    </source>
</evidence>
<dbReference type="PANTHER" id="PTHR43427:SF12">
    <property type="entry name" value="CHLORIDE TRANSPORTER"/>
    <property type="match status" value="1"/>
</dbReference>
<evidence type="ECO:0000313" key="6">
    <source>
        <dbReference type="EMBL" id="PKD31420.1"/>
    </source>
</evidence>
<feature type="transmembrane region" description="Helical" evidence="5">
    <location>
        <begin position="41"/>
        <end position="60"/>
    </location>
</feature>
<dbReference type="SUPFAM" id="SSF81340">
    <property type="entry name" value="Clc chloride channel"/>
    <property type="match status" value="1"/>
</dbReference>
<evidence type="ECO:0000256" key="5">
    <source>
        <dbReference type="SAM" id="Phobius"/>
    </source>
</evidence>
<dbReference type="InterPro" id="IPR050368">
    <property type="entry name" value="ClC-type_chloride_channel"/>
</dbReference>
<dbReference type="EMBL" id="NNSR01000039">
    <property type="protein sequence ID" value="PKD31420.1"/>
    <property type="molecule type" value="Genomic_DNA"/>
</dbReference>
<dbReference type="GO" id="GO:0015108">
    <property type="term" value="F:chloride transmembrane transporter activity"/>
    <property type="evidence" value="ECO:0007669"/>
    <property type="project" value="InterPro"/>
</dbReference>
<dbReference type="InterPro" id="IPR001807">
    <property type="entry name" value="ClC"/>
</dbReference>
<organism evidence="6 7">
    <name type="scientific">Ruminococcus bromii</name>
    <dbReference type="NCBI Taxonomy" id="40518"/>
    <lineage>
        <taxon>Bacteria</taxon>
        <taxon>Bacillati</taxon>
        <taxon>Bacillota</taxon>
        <taxon>Clostridia</taxon>
        <taxon>Eubacteriales</taxon>
        <taxon>Oscillospiraceae</taxon>
        <taxon>Ruminococcus</taxon>
    </lineage>
</organism>
<accession>A0A2N0UWN7</accession>
<dbReference type="Proteomes" id="UP000233425">
    <property type="component" value="Unassembled WGS sequence"/>
</dbReference>
<protein>
    <submittedName>
        <fullName evidence="6">H(+)/Cl(-) exchange transporter ClcA</fullName>
    </submittedName>
</protein>
<dbReference type="RefSeq" id="WP_101028863.1">
    <property type="nucleotide sequence ID" value="NZ_CABMMZ010000039.1"/>
</dbReference>
<gene>
    <name evidence="6" type="primary">clcA</name>
    <name evidence="6" type="ORF">RBATCC27255_00800</name>
</gene>
<evidence type="ECO:0000313" key="7">
    <source>
        <dbReference type="Proteomes" id="UP000233425"/>
    </source>
</evidence>
<dbReference type="Pfam" id="PF00654">
    <property type="entry name" value="Voltage_CLC"/>
    <property type="match status" value="1"/>
</dbReference>
<evidence type="ECO:0000256" key="1">
    <source>
        <dbReference type="ARBA" id="ARBA00004141"/>
    </source>
</evidence>
<feature type="transmembrane region" description="Helical" evidence="5">
    <location>
        <begin position="246"/>
        <end position="266"/>
    </location>
</feature>
<evidence type="ECO:0000256" key="4">
    <source>
        <dbReference type="ARBA" id="ARBA00023136"/>
    </source>
</evidence>